<organism evidence="3 4">
    <name type="scientific">Chlorella vulgaris</name>
    <name type="common">Green alga</name>
    <dbReference type="NCBI Taxonomy" id="3077"/>
    <lineage>
        <taxon>Eukaryota</taxon>
        <taxon>Viridiplantae</taxon>
        <taxon>Chlorophyta</taxon>
        <taxon>core chlorophytes</taxon>
        <taxon>Trebouxiophyceae</taxon>
        <taxon>Chlorellales</taxon>
        <taxon>Chlorellaceae</taxon>
        <taxon>Chlorella clade</taxon>
        <taxon>Chlorella</taxon>
    </lineage>
</organism>
<evidence type="ECO:0000256" key="1">
    <source>
        <dbReference type="SAM" id="MobiDB-lite"/>
    </source>
</evidence>
<proteinExistence type="predicted"/>
<keyword evidence="2" id="KW-1133">Transmembrane helix</keyword>
<gene>
    <name evidence="3" type="ORF">D9Q98_004276</name>
</gene>
<feature type="region of interest" description="Disordered" evidence="1">
    <location>
        <begin position="700"/>
        <end position="752"/>
    </location>
</feature>
<name>A0A9D4TS22_CHLVU</name>
<dbReference type="Proteomes" id="UP001055712">
    <property type="component" value="Unassembled WGS sequence"/>
</dbReference>
<protein>
    <submittedName>
        <fullName evidence="3">Uncharacterized protein</fullName>
    </submittedName>
</protein>
<feature type="compositionally biased region" description="Low complexity" evidence="1">
    <location>
        <begin position="700"/>
        <end position="717"/>
    </location>
</feature>
<dbReference type="EMBL" id="SIDB01000005">
    <property type="protein sequence ID" value="KAI3432735.1"/>
    <property type="molecule type" value="Genomic_DNA"/>
</dbReference>
<feature type="compositionally biased region" description="Gly residues" evidence="1">
    <location>
        <begin position="718"/>
        <end position="728"/>
    </location>
</feature>
<feature type="compositionally biased region" description="Pro residues" evidence="1">
    <location>
        <begin position="1"/>
        <end position="11"/>
    </location>
</feature>
<feature type="region of interest" description="Disordered" evidence="1">
    <location>
        <begin position="1"/>
        <end position="20"/>
    </location>
</feature>
<keyword evidence="2" id="KW-0472">Membrane</keyword>
<evidence type="ECO:0000313" key="4">
    <source>
        <dbReference type="Proteomes" id="UP001055712"/>
    </source>
</evidence>
<accession>A0A9D4TS22</accession>
<sequence length="842" mass="89580">MPSLSPPPPNAPWAAKRKPKRGGVSAAAVGVPLAAAALFVCLLIYTSSSFSSQAISSHDHRSMLDSQATELVAALRGRQQDRQRGTTATVAAAGDDGGALLLSSSVEDGDVPLSNRDGGGGGGRRRSSWLSAALLWAEEHHQQRLRAKAGRYQSPSGCGQLPCGSKQLQRQRTLVIYAYAAVDSQQRDNFEYFLRYGVEEQDWLRYRLVVASGVGVLAPSSEPQLPPNARYIHTQDCSQGPWGIIAGAASQLEAELAAAQHIVVVGSEVRGPFMPRYTAQFMHWTDAFTTKLGKRTKLVGSALTCEGAPKGGDAADEWRRNPFVLPYAWATDKEGWALMTSNPGVLQCYDSKWDARYHSDSGASLGLLAAGYNIDSLLAKYQGMDWWNQRTWGCNDRVRPDAEWTYDGISISPYETVFVPVSQGLLQSDWSFVRQAVKYTAWLDSQAAGAPQGNANAFTSQQWSLRVQRMMVQNSRGPGCFDFAYYVEANPDLASKSHAEQLLWEHFVMVGQFQGRSHRFTCPLQVGNSYRSSYMHARGRRCFDHNYYSRNNLDVRMAGVAEAHQLFNHYADFGQFEQRMAKFVCDDLLHGLPAGFDSRPLDDVPEHPALQNAAKWQGLADAAATQAAAATEKLVQRGVVSEAAVAAVAAAREAAGEKAAVVAARGKVDVATAAANAAAAMEAERQAAIAGAVAAQAAREQRAEQAQQQAQQAADTAAGGGGGGGDGASGSNAALQQQQAQQQEQQAQQQGQQQAAAEAAAAANAAAAAAAVGAGEVEHLVQDTTLVQAQVQQAVGAVEAANEAAGDAAHSGAFDRIQAADAEAFMQQAVVEAAAGGGQLTA</sequence>
<feature type="compositionally biased region" description="Low complexity" evidence="1">
    <location>
        <begin position="729"/>
        <end position="752"/>
    </location>
</feature>
<reference evidence="3" key="1">
    <citation type="journal article" date="2019" name="Plant J.">
        <title>Chlorella vulgaris genome assembly and annotation reveals the molecular basis for metabolic acclimation to high light conditions.</title>
        <authorList>
            <person name="Cecchin M."/>
            <person name="Marcolungo L."/>
            <person name="Rossato M."/>
            <person name="Girolomoni L."/>
            <person name="Cosentino E."/>
            <person name="Cuine S."/>
            <person name="Li-Beisson Y."/>
            <person name="Delledonne M."/>
            <person name="Ballottari M."/>
        </authorList>
    </citation>
    <scope>NUCLEOTIDE SEQUENCE</scope>
    <source>
        <strain evidence="3">211/11P</strain>
    </source>
</reference>
<evidence type="ECO:0000313" key="3">
    <source>
        <dbReference type="EMBL" id="KAI3432735.1"/>
    </source>
</evidence>
<evidence type="ECO:0000256" key="2">
    <source>
        <dbReference type="SAM" id="Phobius"/>
    </source>
</evidence>
<keyword evidence="4" id="KW-1185">Reference proteome</keyword>
<reference evidence="3" key="2">
    <citation type="submission" date="2020-11" db="EMBL/GenBank/DDBJ databases">
        <authorList>
            <person name="Cecchin M."/>
            <person name="Marcolungo L."/>
            <person name="Rossato M."/>
            <person name="Girolomoni L."/>
            <person name="Cosentino E."/>
            <person name="Cuine S."/>
            <person name="Li-Beisson Y."/>
            <person name="Delledonne M."/>
            <person name="Ballottari M."/>
        </authorList>
    </citation>
    <scope>NUCLEOTIDE SEQUENCE</scope>
    <source>
        <strain evidence="3">211/11P</strain>
        <tissue evidence="3">Whole cell</tissue>
    </source>
</reference>
<keyword evidence="2" id="KW-0812">Transmembrane</keyword>
<comment type="caution">
    <text evidence="3">The sequence shown here is derived from an EMBL/GenBank/DDBJ whole genome shotgun (WGS) entry which is preliminary data.</text>
</comment>
<feature type="transmembrane region" description="Helical" evidence="2">
    <location>
        <begin position="24"/>
        <end position="45"/>
    </location>
</feature>
<dbReference type="AlphaFoldDB" id="A0A9D4TS22"/>
<dbReference type="OrthoDB" id="526941at2759"/>